<dbReference type="STRING" id="683260.SAMN05421874_104379"/>
<evidence type="ECO:0000256" key="1">
    <source>
        <dbReference type="SAM" id="Phobius"/>
    </source>
</evidence>
<gene>
    <name evidence="2" type="ORF">SAMN05421874_104379</name>
</gene>
<organism evidence="2 3">
    <name type="scientific">Nonomuraea maritima</name>
    <dbReference type="NCBI Taxonomy" id="683260"/>
    <lineage>
        <taxon>Bacteria</taxon>
        <taxon>Bacillati</taxon>
        <taxon>Actinomycetota</taxon>
        <taxon>Actinomycetes</taxon>
        <taxon>Streptosporangiales</taxon>
        <taxon>Streptosporangiaceae</taxon>
        <taxon>Nonomuraea</taxon>
    </lineage>
</organism>
<proteinExistence type="predicted"/>
<name>A0A1G8YEJ4_9ACTN</name>
<evidence type="ECO:0000313" key="2">
    <source>
        <dbReference type="EMBL" id="SDK01258.1"/>
    </source>
</evidence>
<keyword evidence="1" id="KW-0812">Transmembrane</keyword>
<dbReference type="AlphaFoldDB" id="A0A1G8YEJ4"/>
<keyword evidence="1" id="KW-0472">Membrane</keyword>
<dbReference type="OrthoDB" id="4481397at2"/>
<protein>
    <submittedName>
        <fullName evidence="2">SdpI/YhfL protein family protein</fullName>
    </submittedName>
</protein>
<feature type="transmembrane region" description="Helical" evidence="1">
    <location>
        <begin position="63"/>
        <end position="82"/>
    </location>
</feature>
<dbReference type="EMBL" id="FNFB01000004">
    <property type="protein sequence ID" value="SDK01258.1"/>
    <property type="molecule type" value="Genomic_DNA"/>
</dbReference>
<accession>A0A1G8YEJ4</accession>
<evidence type="ECO:0000313" key="3">
    <source>
        <dbReference type="Proteomes" id="UP000198683"/>
    </source>
</evidence>
<keyword evidence="3" id="KW-1185">Reference proteome</keyword>
<sequence length="124" mass="13230">MGPVSVVSLLSLPVIAVLLISFHDESGAVDTRNRLSGLRTRETLASREAWDAAHAWMRRPMRILAAVLAVAAGLSVAGDLVLDLPEAAVLPICLPQTALLIGGLLFVCRRANRVAAQVNERIRG</sequence>
<dbReference type="InterPro" id="IPR025962">
    <property type="entry name" value="SdpI/YhfL"/>
</dbReference>
<feature type="transmembrane region" description="Helical" evidence="1">
    <location>
        <begin position="6"/>
        <end position="22"/>
    </location>
</feature>
<dbReference type="RefSeq" id="WP_090762214.1">
    <property type="nucleotide sequence ID" value="NZ_FNFB01000004.1"/>
</dbReference>
<dbReference type="Proteomes" id="UP000198683">
    <property type="component" value="Unassembled WGS sequence"/>
</dbReference>
<reference evidence="2 3" key="1">
    <citation type="submission" date="2016-10" db="EMBL/GenBank/DDBJ databases">
        <authorList>
            <person name="de Groot N.N."/>
        </authorList>
    </citation>
    <scope>NUCLEOTIDE SEQUENCE [LARGE SCALE GENOMIC DNA]</scope>
    <source>
        <strain evidence="2 3">CGMCC 4.5681</strain>
    </source>
</reference>
<keyword evidence="1" id="KW-1133">Transmembrane helix</keyword>
<feature type="transmembrane region" description="Helical" evidence="1">
    <location>
        <begin position="88"/>
        <end position="107"/>
    </location>
</feature>
<dbReference type="Pfam" id="PF13630">
    <property type="entry name" value="SdpI"/>
    <property type="match status" value="1"/>
</dbReference>